<dbReference type="InterPro" id="IPR021136">
    <property type="entry name" value="Flagellar_hook_control-like_C"/>
</dbReference>
<feature type="region of interest" description="Disordered" evidence="1">
    <location>
        <begin position="206"/>
        <end position="228"/>
    </location>
</feature>
<evidence type="ECO:0000259" key="2">
    <source>
        <dbReference type="Pfam" id="PF02120"/>
    </source>
</evidence>
<feature type="compositionally biased region" description="Polar residues" evidence="1">
    <location>
        <begin position="208"/>
        <end position="220"/>
    </location>
</feature>
<protein>
    <submittedName>
        <fullName evidence="3">Flagellar hook-length control protein FliK</fullName>
    </submittedName>
</protein>
<dbReference type="EMBL" id="RBXP01000018">
    <property type="protein sequence ID" value="RKT50428.1"/>
    <property type="molecule type" value="Genomic_DNA"/>
</dbReference>
<dbReference type="AlphaFoldDB" id="A0A495VRY5"/>
<gene>
    <name evidence="3" type="ORF">DFR40_2987</name>
</gene>
<evidence type="ECO:0000313" key="4">
    <source>
        <dbReference type="Proteomes" id="UP000270626"/>
    </source>
</evidence>
<evidence type="ECO:0000256" key="1">
    <source>
        <dbReference type="SAM" id="MobiDB-lite"/>
    </source>
</evidence>
<keyword evidence="4" id="KW-1185">Reference proteome</keyword>
<accession>A0A495VRY5</accession>
<keyword evidence="3" id="KW-0966">Cell projection</keyword>
<reference evidence="3 4" key="1">
    <citation type="submission" date="2018-10" db="EMBL/GenBank/DDBJ databases">
        <title>Genomic Encyclopedia of Type Strains, Phase IV (KMG-IV): sequencing the most valuable type-strain genomes for metagenomic binning, comparative biology and taxonomic classification.</title>
        <authorList>
            <person name="Goeker M."/>
        </authorList>
    </citation>
    <scope>NUCLEOTIDE SEQUENCE [LARGE SCALE GENOMIC DNA]</scope>
    <source>
        <strain evidence="3 4">DSM 23841</strain>
    </source>
</reference>
<evidence type="ECO:0000313" key="3">
    <source>
        <dbReference type="EMBL" id="RKT50428.1"/>
    </source>
</evidence>
<keyword evidence="3" id="KW-0969">Cilium</keyword>
<proteinExistence type="predicted"/>
<name>A0A495VRY5_9RHOO</name>
<dbReference type="Gene3D" id="3.30.750.140">
    <property type="match status" value="1"/>
</dbReference>
<dbReference type="Proteomes" id="UP000270626">
    <property type="component" value="Unassembled WGS sequence"/>
</dbReference>
<comment type="caution">
    <text evidence="3">The sequence shown here is derived from an EMBL/GenBank/DDBJ whole genome shotgun (WGS) entry which is preliminary data.</text>
</comment>
<sequence>MIPPDVASTLRTTLADASSAHQSQQTQPVAPSQRITDILSNLVPGQRIFAEIQALLPNGSYRALVGQRDVTLALPFSAKPGDSLELEVAESDGKLTLAFVANRTDAQAKTADPSVATSLSSAGKLIGDLMQGIDGEGKRAPAAPLNGNQAIVASMPKDGADLAPVLKQALSQSGMFYEAHQARWVAGQLPTEQLRQEPQGKLPAEMTAATNPPSNSQATTAREAAGMPAAQAGGIPRDIAPLVQQQLDGLASQNFAWQGQIWPGQKMWWEIGENPEDRQLVGDEASARWHTRLRLQLPQLGDIDARLHLQPGGELGIRIISGSDASEARLRHALPALQAQLQAAGLNLRQILIDHEAAETE</sequence>
<keyword evidence="3" id="KW-0282">Flagellum</keyword>
<dbReference type="InterPro" id="IPR038610">
    <property type="entry name" value="FliK-like_C_sf"/>
</dbReference>
<feature type="domain" description="Flagellar hook-length control protein-like C-terminal" evidence="2">
    <location>
        <begin position="282"/>
        <end position="356"/>
    </location>
</feature>
<dbReference type="Pfam" id="PF02120">
    <property type="entry name" value="Flg_hook"/>
    <property type="match status" value="1"/>
</dbReference>
<dbReference type="RefSeq" id="WP_121459259.1">
    <property type="nucleotide sequence ID" value="NZ_RBXP01000018.1"/>
</dbReference>
<dbReference type="OrthoDB" id="5296742at2"/>
<organism evidence="3 4">
    <name type="scientific">Azonexus fungiphilus</name>
    <dbReference type="NCBI Taxonomy" id="146940"/>
    <lineage>
        <taxon>Bacteria</taxon>
        <taxon>Pseudomonadati</taxon>
        <taxon>Pseudomonadota</taxon>
        <taxon>Betaproteobacteria</taxon>
        <taxon>Rhodocyclales</taxon>
        <taxon>Azonexaceae</taxon>
        <taxon>Azonexus</taxon>
    </lineage>
</organism>